<proteinExistence type="predicted"/>
<accession>A0ABS9KG25</accession>
<name>A0ABS9KG25_9BACT</name>
<organism evidence="1 2">
    <name type="scientific">Rhodohalobacter sulfatireducens</name>
    <dbReference type="NCBI Taxonomy" id="2911366"/>
    <lineage>
        <taxon>Bacteria</taxon>
        <taxon>Pseudomonadati</taxon>
        <taxon>Balneolota</taxon>
        <taxon>Balneolia</taxon>
        <taxon>Balneolales</taxon>
        <taxon>Balneolaceae</taxon>
        <taxon>Rhodohalobacter</taxon>
    </lineage>
</organism>
<reference evidence="1" key="2">
    <citation type="submission" date="2024-05" db="EMBL/GenBank/DDBJ databases">
        <title>Rhodohalobacter halophilus gen. nov., sp. nov., a moderately halophilic member of the family Balneolaceae.</title>
        <authorList>
            <person name="Xia J."/>
        </authorList>
    </citation>
    <scope>NUCLEOTIDE SEQUENCE</scope>
    <source>
        <strain evidence="1">WB101</strain>
    </source>
</reference>
<reference evidence="1" key="1">
    <citation type="submission" date="2022-01" db="EMBL/GenBank/DDBJ databases">
        <authorList>
            <person name="Wang Y."/>
        </authorList>
    </citation>
    <scope>NUCLEOTIDE SEQUENCE</scope>
    <source>
        <strain evidence="1">WB101</strain>
    </source>
</reference>
<comment type="caution">
    <text evidence="1">The sequence shown here is derived from an EMBL/GenBank/DDBJ whole genome shotgun (WGS) entry which is preliminary data.</text>
</comment>
<evidence type="ECO:0000313" key="1">
    <source>
        <dbReference type="EMBL" id="MCG2589797.1"/>
    </source>
</evidence>
<gene>
    <name evidence="1" type="ORF">L6773_14545</name>
</gene>
<keyword evidence="2" id="KW-1185">Reference proteome</keyword>
<sequence length="184" mass="21709">MTNQEITQEKLSELISDTEYLLDEAEALKYVIDSVPYTETPPDGMSIYNMLKLIDHAQKNYYRPITERVVSENRLIKLSDFEHFKESFEEVTDEEEINIQKTLSKIIKHRAAIINVFKSISLIDWEREIRGESGEDLILFDLANKMVRDERKVLKEIADLVLIYQNEREHQREINKKSSQRKSS</sequence>
<evidence type="ECO:0008006" key="3">
    <source>
        <dbReference type="Google" id="ProtNLM"/>
    </source>
</evidence>
<dbReference type="EMBL" id="JAKLWS010000021">
    <property type="protein sequence ID" value="MCG2589797.1"/>
    <property type="molecule type" value="Genomic_DNA"/>
</dbReference>
<dbReference type="Proteomes" id="UP001165366">
    <property type="component" value="Unassembled WGS sequence"/>
</dbReference>
<protein>
    <recommendedName>
        <fullName evidence="3">DinB family protein</fullName>
    </recommendedName>
</protein>
<dbReference type="RefSeq" id="WP_237855156.1">
    <property type="nucleotide sequence ID" value="NZ_JAKLWS010000021.1"/>
</dbReference>
<evidence type="ECO:0000313" key="2">
    <source>
        <dbReference type="Proteomes" id="UP001165366"/>
    </source>
</evidence>